<dbReference type="GO" id="GO:0006351">
    <property type="term" value="P:DNA-templated transcription"/>
    <property type="evidence" value="ECO:0007669"/>
    <property type="project" value="InterPro"/>
</dbReference>
<dbReference type="GO" id="GO:0008270">
    <property type="term" value="F:zinc ion binding"/>
    <property type="evidence" value="ECO:0007669"/>
    <property type="project" value="InterPro"/>
</dbReference>
<dbReference type="EMBL" id="JAGPYM010000016">
    <property type="protein sequence ID" value="KAH6886168.1"/>
    <property type="molecule type" value="Genomic_DNA"/>
</dbReference>
<feature type="domain" description="Xylanolytic transcriptional activator regulatory" evidence="3">
    <location>
        <begin position="265"/>
        <end position="339"/>
    </location>
</feature>
<evidence type="ECO:0000259" key="3">
    <source>
        <dbReference type="SMART" id="SM00906"/>
    </source>
</evidence>
<keyword evidence="2" id="KW-1133">Transmembrane helix</keyword>
<evidence type="ECO:0000256" key="1">
    <source>
        <dbReference type="ARBA" id="ARBA00023242"/>
    </source>
</evidence>
<evidence type="ECO:0000313" key="5">
    <source>
        <dbReference type="Proteomes" id="UP000777438"/>
    </source>
</evidence>
<evidence type="ECO:0000313" key="4">
    <source>
        <dbReference type="EMBL" id="KAH6886168.1"/>
    </source>
</evidence>
<dbReference type="PANTHER" id="PTHR46910">
    <property type="entry name" value="TRANSCRIPTION FACTOR PDR1"/>
    <property type="match status" value="1"/>
</dbReference>
<organism evidence="4 5">
    <name type="scientific">Thelonectria olida</name>
    <dbReference type="NCBI Taxonomy" id="1576542"/>
    <lineage>
        <taxon>Eukaryota</taxon>
        <taxon>Fungi</taxon>
        <taxon>Dikarya</taxon>
        <taxon>Ascomycota</taxon>
        <taxon>Pezizomycotina</taxon>
        <taxon>Sordariomycetes</taxon>
        <taxon>Hypocreomycetidae</taxon>
        <taxon>Hypocreales</taxon>
        <taxon>Nectriaceae</taxon>
        <taxon>Thelonectria</taxon>
    </lineage>
</organism>
<keyword evidence="5" id="KW-1185">Reference proteome</keyword>
<keyword evidence="2" id="KW-0812">Transmembrane</keyword>
<feature type="non-terminal residue" evidence="4">
    <location>
        <position position="1"/>
    </location>
</feature>
<dbReference type="PANTHER" id="PTHR46910:SF9">
    <property type="entry name" value="MISCELLANEOUS ZN(II)2CYS6 TRANSCRIPTION FACTOR (EUROFUNG)"/>
    <property type="match status" value="1"/>
</dbReference>
<dbReference type="OrthoDB" id="3266505at2759"/>
<dbReference type="CDD" id="cd12148">
    <property type="entry name" value="fungal_TF_MHR"/>
    <property type="match status" value="1"/>
</dbReference>
<dbReference type="InterPro" id="IPR050987">
    <property type="entry name" value="AtrR-like"/>
</dbReference>
<dbReference type="Pfam" id="PF04082">
    <property type="entry name" value="Fungal_trans"/>
    <property type="match status" value="1"/>
</dbReference>
<evidence type="ECO:0000256" key="2">
    <source>
        <dbReference type="SAM" id="Phobius"/>
    </source>
</evidence>
<proteinExistence type="predicted"/>
<dbReference type="GO" id="GO:0003677">
    <property type="term" value="F:DNA binding"/>
    <property type="evidence" value="ECO:0007669"/>
    <property type="project" value="InterPro"/>
</dbReference>
<protein>
    <submittedName>
        <fullName evidence="4">Fungal-specific transcription factor domain-containing protein</fullName>
    </submittedName>
</protein>
<dbReference type="GO" id="GO:0003700">
    <property type="term" value="F:DNA-binding transcription factor activity"/>
    <property type="evidence" value="ECO:0007669"/>
    <property type="project" value="InterPro"/>
</dbReference>
<reference evidence="4 5" key="1">
    <citation type="journal article" date="2021" name="Nat. Commun.">
        <title>Genetic determinants of endophytism in the Arabidopsis root mycobiome.</title>
        <authorList>
            <person name="Mesny F."/>
            <person name="Miyauchi S."/>
            <person name="Thiergart T."/>
            <person name="Pickel B."/>
            <person name="Atanasova L."/>
            <person name="Karlsson M."/>
            <person name="Huettel B."/>
            <person name="Barry K.W."/>
            <person name="Haridas S."/>
            <person name="Chen C."/>
            <person name="Bauer D."/>
            <person name="Andreopoulos W."/>
            <person name="Pangilinan J."/>
            <person name="LaButti K."/>
            <person name="Riley R."/>
            <person name="Lipzen A."/>
            <person name="Clum A."/>
            <person name="Drula E."/>
            <person name="Henrissat B."/>
            <person name="Kohler A."/>
            <person name="Grigoriev I.V."/>
            <person name="Martin F.M."/>
            <person name="Hacquard S."/>
        </authorList>
    </citation>
    <scope>NUCLEOTIDE SEQUENCE [LARGE SCALE GENOMIC DNA]</scope>
    <source>
        <strain evidence="4 5">MPI-CAGE-CH-0241</strain>
    </source>
</reference>
<comment type="caution">
    <text evidence="4">The sequence shown here is derived from an EMBL/GenBank/DDBJ whole genome shotgun (WGS) entry which is preliminary data.</text>
</comment>
<keyword evidence="2" id="KW-0472">Membrane</keyword>
<keyword evidence="1" id="KW-0539">Nucleus</keyword>
<sequence length="603" mass="65623">MTPMLIVMAGTGSDKNDGSVAAQNIPPIEIGSFVSLPPDDSEFIGSASGVFFVDTVFRAFARAASTINVERTAQQDDLSIPAGIGVDGRGPNPGTAHTYLVAQETETHDVVTNIAADAAGSPSTSRPGGHPYGVNAPVLGVAPPPATAQQLIAIFFRHWHPFFPFLHGPTFLEEVNRFYSGEQPSDSAAGQNPSQQLGRAVLFQCVFNIAASTSRQMLDPSCRIQSTADLVALVGMLMTRHEVATLQALLAAELYLTTCMSLRDASTIHGALTRAMFNAGFHRCPSRYLQLPSGTSEIRKRIFWCTFVLDRFIGQALGHPFSIQDADVDVCIPGMAELHNPAGAREPGVTSQSTINEQVLDHLPDAAGHSPIWPVSSGAATSYHALSAHSPARNYTAVGKAANELALSYLVTYSRLLGEIVHLFHRSIHTRRITTNSIEDITFQIHRWWNSLPAALQDDAHDIASGSKLSHSIFFNMLYNYLILVVNRPFLSLPPDRRQFHSSLQAAISASRNIIAGLKQHTDDRFLMAWPVTLSATWMAGLVLAFGSLLELYPVTKADSDIRQCLAILEIMASRWASARHCYDALRTFLRRLKIIVSSGTQE</sequence>
<name>A0A9P8W2S4_9HYPO</name>
<dbReference type="AlphaFoldDB" id="A0A9P8W2S4"/>
<dbReference type="SMART" id="SM00906">
    <property type="entry name" value="Fungal_trans"/>
    <property type="match status" value="1"/>
</dbReference>
<dbReference type="InterPro" id="IPR007219">
    <property type="entry name" value="XnlR_reg_dom"/>
</dbReference>
<accession>A0A9P8W2S4</accession>
<gene>
    <name evidence="4" type="ORF">B0T10DRAFT_549980</name>
</gene>
<feature type="transmembrane region" description="Helical" evidence="2">
    <location>
        <begin position="528"/>
        <end position="553"/>
    </location>
</feature>
<dbReference type="Proteomes" id="UP000777438">
    <property type="component" value="Unassembled WGS sequence"/>
</dbReference>